<sequence length="244" mass="26380">MCVGVFGLGVLRLEVLWLVVVVYGHPDPTLVVSLSVVPSARCPLQSLLISVGNLSMGFALEGPISVVKIFVLRSSESASSEVVRGVALSPSFSFLGDTAWDFSASQCLWWSLDSIGSAVSISFAVCSGCSSDSFVPRWLLMKQYKEVGVLGLSMKVSLEKGALVSSVGLFSLWSFALGVLVLAWYRERWVQSAGSSRIFGLTVILLLKDCLQIHIYDHKVYLSDCCTGCMCCLLFGLEVPLYGL</sequence>
<evidence type="ECO:0000256" key="2">
    <source>
        <dbReference type="SAM" id="SignalP"/>
    </source>
</evidence>
<organism evidence="3">
    <name type="scientific">Brassica napus</name>
    <name type="common">Rape</name>
    <dbReference type="NCBI Taxonomy" id="3708"/>
    <lineage>
        <taxon>Eukaryota</taxon>
        <taxon>Viridiplantae</taxon>
        <taxon>Streptophyta</taxon>
        <taxon>Embryophyta</taxon>
        <taxon>Tracheophyta</taxon>
        <taxon>Spermatophyta</taxon>
        <taxon>Magnoliopsida</taxon>
        <taxon>eudicotyledons</taxon>
        <taxon>Gunneridae</taxon>
        <taxon>Pentapetalae</taxon>
        <taxon>rosids</taxon>
        <taxon>malvids</taxon>
        <taxon>Brassicales</taxon>
        <taxon>Brassicaceae</taxon>
        <taxon>Brassiceae</taxon>
        <taxon>Brassica</taxon>
    </lineage>
</organism>
<dbReference type="EMBL" id="HG994361">
    <property type="protein sequence ID" value="CAF2157450.1"/>
    <property type="molecule type" value="Genomic_DNA"/>
</dbReference>
<keyword evidence="1" id="KW-1133">Transmembrane helix</keyword>
<evidence type="ECO:0000313" key="3">
    <source>
        <dbReference type="EMBL" id="CAF2157450.1"/>
    </source>
</evidence>
<name>A0A816YCP9_BRANA</name>
<protein>
    <submittedName>
        <fullName evidence="3">(rape) hypothetical protein</fullName>
    </submittedName>
</protein>
<gene>
    <name evidence="3" type="ORF">DARMORV10_A07P03700.1</name>
</gene>
<dbReference type="Proteomes" id="UP001295469">
    <property type="component" value="Chromosome A07"/>
</dbReference>
<evidence type="ECO:0000256" key="1">
    <source>
        <dbReference type="SAM" id="Phobius"/>
    </source>
</evidence>
<feature type="chain" id="PRO_5032906938" evidence="2">
    <location>
        <begin position="25"/>
        <end position="244"/>
    </location>
</feature>
<keyword evidence="1" id="KW-0812">Transmembrane</keyword>
<dbReference type="AlphaFoldDB" id="A0A816YCP9"/>
<reference evidence="3" key="1">
    <citation type="submission" date="2021-01" db="EMBL/GenBank/DDBJ databases">
        <authorList>
            <consortium name="Genoscope - CEA"/>
            <person name="William W."/>
        </authorList>
    </citation>
    <scope>NUCLEOTIDE SEQUENCE</scope>
</reference>
<accession>A0A816YCP9</accession>
<keyword evidence="1" id="KW-0472">Membrane</keyword>
<feature type="signal peptide" evidence="2">
    <location>
        <begin position="1"/>
        <end position="24"/>
    </location>
</feature>
<proteinExistence type="predicted"/>
<feature type="transmembrane region" description="Helical" evidence="1">
    <location>
        <begin position="162"/>
        <end position="183"/>
    </location>
</feature>
<keyword evidence="2" id="KW-0732">Signal</keyword>